<dbReference type="GO" id="GO:0016709">
    <property type="term" value="F:oxidoreductase activity, acting on paired donors, with incorporation or reduction of molecular oxygen, NAD(P)H as one donor, and incorporation of one atom of oxygen"/>
    <property type="evidence" value="ECO:0007669"/>
    <property type="project" value="UniProtKB-ARBA"/>
</dbReference>
<feature type="region of interest" description="Disordered" evidence="4">
    <location>
        <begin position="817"/>
        <end position="837"/>
    </location>
</feature>
<feature type="region of interest" description="Disordered" evidence="4">
    <location>
        <begin position="275"/>
        <end position="320"/>
    </location>
</feature>
<dbReference type="InterPro" id="IPR050641">
    <property type="entry name" value="RIFMO-like"/>
</dbReference>
<evidence type="ECO:0000313" key="6">
    <source>
        <dbReference type="EMBL" id="CRG93233.1"/>
    </source>
</evidence>
<feature type="region of interest" description="Disordered" evidence="4">
    <location>
        <begin position="902"/>
        <end position="921"/>
    </location>
</feature>
<comment type="cofactor">
    <cofactor evidence="1">
        <name>FAD</name>
        <dbReference type="ChEBI" id="CHEBI:57692"/>
    </cofactor>
</comment>
<feature type="compositionally biased region" description="Low complexity" evidence="4">
    <location>
        <begin position="275"/>
        <end position="303"/>
    </location>
</feature>
<dbReference type="PANTHER" id="PTHR43004">
    <property type="entry name" value="TRK SYSTEM POTASSIUM UPTAKE PROTEIN"/>
    <property type="match status" value="1"/>
</dbReference>
<dbReference type="OMA" id="DMHITHM"/>
<organism evidence="6 7">
    <name type="scientific">Plasmodium gallinaceum</name>
    <dbReference type="NCBI Taxonomy" id="5849"/>
    <lineage>
        <taxon>Eukaryota</taxon>
        <taxon>Sar</taxon>
        <taxon>Alveolata</taxon>
        <taxon>Apicomplexa</taxon>
        <taxon>Aconoidasida</taxon>
        <taxon>Haemosporida</taxon>
        <taxon>Plasmodiidae</taxon>
        <taxon>Plasmodium</taxon>
        <taxon>Plasmodium (Haemamoeba)</taxon>
    </lineage>
</organism>
<dbReference type="VEuPathDB" id="PlasmoDB:PGAL8A_00093700"/>
<dbReference type="GO" id="GO:0071949">
    <property type="term" value="F:FAD binding"/>
    <property type="evidence" value="ECO:0007669"/>
    <property type="project" value="InterPro"/>
</dbReference>
<sequence length="1372" mass="159886">MSICNKKIIEENEMNKNKNKDYIFNNMEKVPRETDVLIVGASTGGLFLSLDLMRKNIKNIIINSHECSSVNDKINEQYLLYPRTLEILQDLNLLTEIASKSLKLNGISFYIENKLINKTSKTFFQNFNSTLPYMLSISKFTLNNILRKNLEYFGEIVEDSTILWNINDKLEGNKNKENYKNKNLIIHNNSILSQDLLNSSSISNNSNNIYENKNTRTVKKLYTLPSLLKNRTDINSNVDEKINHNLKENNKSKNLIYNNKKKEYINYSYSESNDNSISSSSLTSNNSDTISSLSSETTSSSISAEYNNDYKNSKCGNDSNDTNKISIKNNSSDKIEQTNNQLHLLNILLDKNKYVNKNGRMNIYCDNVENSTTLYNKNESLKKNKDKNYNYTVVQVKEQNSPSNEKGCSQFASIKSKFIVGTDGRKSIVRKFADVKMDEKDNRYLEYISVDICAKWGSEMNHYNLSLIASQHGFITCFPIFFEIQNINENNFYCKDENFINVIKKIKTEYNLGIKESNLNDLNKSNLKNVFSNYYSLSNSEGYSSNISSADKVKYEKKGQNTSCNKNMNIINNNNNNKSFPHNVRNESIFLKTENFPKKSSKVSNSYNNTSVNIQTSIINEEQKNNNFKKILDYFNNKDRKNTKFINKYVEEKNIEQLENSRYNTFNKNNPKYSSNISSYKKIVLDLNSCSIENTNKIVPFDKINSLLEQKKDSKTLNGSLKIEQHINANQNNAKMKNSKNELETIKDKEYESNMKTIPLLSTSDKFNVDDFFNNSSENNLNNNSINHEQIFYNKGNNKSSNNDYCKNINNFNNSGCNDNNDSNNNSNTNNNTDINNIEAYNNSDTNNNIDINNNSDTYDINTENNNNNNINNDIDNSDNNNYNINSEINNDNTVIKNNHNIKIKNNDKNSNTSNNDNYESNYIRKSSTEVSFIDAISNNSKYEMKSDKFFYTGKSNYNWHLTICRNLKKSKNKFHDINKSNEYKYLEVIKLIKKIIPNTELFYLYNLKIGIHKDKICKNYYHNSIILAGESNCFYNPLFSLSVNLTIHDTYNIGWRLKSLIDYNCSSLLLESYEKERKLISEKILSWNREKLNLLLNNYSIYLSILNCCVSTFANISTFYNFFEKFYLKTFMLQENYYTPDIINNATFLCKKGFFCRDRAKNCILKYIYSNNNYEEKTISLYDYLRDHLHTLILCINISDTSSHNYVNSFSLKNKKNMNYDKTSLDKLIKIGRLTYNTMVKNLNNSSLKILWIICDKNKNEINQNNNNLFSTKLSSSKSININFYKVPNELLNEIKNSKIQNQIILYDFINDFQKQFNLKLNLPHNIIESYNFKSAMYIFIRPDLHITHMNYVNDENKMTDFLDYIYKFYG</sequence>
<evidence type="ECO:0000256" key="3">
    <source>
        <dbReference type="ARBA" id="ARBA00022827"/>
    </source>
</evidence>
<dbReference type="EMBL" id="CVMV01000014">
    <property type="protein sequence ID" value="CRG93233.1"/>
    <property type="molecule type" value="Genomic_DNA"/>
</dbReference>
<evidence type="ECO:0000259" key="5">
    <source>
        <dbReference type="Pfam" id="PF01494"/>
    </source>
</evidence>
<dbReference type="RefSeq" id="XP_028526055.1">
    <property type="nucleotide sequence ID" value="XM_028671965.1"/>
</dbReference>
<dbReference type="InterPro" id="IPR002938">
    <property type="entry name" value="FAD-bd"/>
</dbReference>
<evidence type="ECO:0000313" key="7">
    <source>
        <dbReference type="Proteomes" id="UP000220797"/>
    </source>
</evidence>
<gene>
    <name evidence="6" type="ORF">PGAL8A_00093700</name>
</gene>
<dbReference type="Gene3D" id="3.50.50.60">
    <property type="entry name" value="FAD/NAD(P)-binding domain"/>
    <property type="match status" value="2"/>
</dbReference>
<keyword evidence="7" id="KW-1185">Reference proteome</keyword>
<dbReference type="Pfam" id="PF01494">
    <property type="entry name" value="FAD_binding_3"/>
    <property type="match status" value="2"/>
</dbReference>
<evidence type="ECO:0000256" key="1">
    <source>
        <dbReference type="ARBA" id="ARBA00001974"/>
    </source>
</evidence>
<feature type="compositionally biased region" description="Polar residues" evidence="4">
    <location>
        <begin position="304"/>
        <end position="320"/>
    </location>
</feature>
<accession>A0A1J1GLI8</accession>
<feature type="domain" description="FAD-binding" evidence="5">
    <location>
        <begin position="1013"/>
        <end position="1087"/>
    </location>
</feature>
<keyword evidence="2" id="KW-0285">Flavoprotein</keyword>
<comment type="caution">
    <text evidence="6">The sequence shown here is derived from an EMBL/GenBank/DDBJ whole genome shotgun (WGS) entry which is preliminary data.</text>
</comment>
<dbReference type="OrthoDB" id="1716816at2759"/>
<name>A0A1J1GLI8_PLAGA</name>
<reference evidence="6" key="1">
    <citation type="submission" date="2015-04" db="EMBL/GenBank/DDBJ databases">
        <authorList>
            <consortium name="Pathogen Informatics"/>
        </authorList>
    </citation>
    <scope>NUCLEOTIDE SEQUENCE [LARGE SCALE GENOMIC DNA]</scope>
    <source>
        <strain evidence="6">8A</strain>
    </source>
</reference>
<keyword evidence="3" id="KW-0274">FAD</keyword>
<evidence type="ECO:0000256" key="4">
    <source>
        <dbReference type="SAM" id="MobiDB-lite"/>
    </source>
</evidence>
<dbReference type="SUPFAM" id="SSF51905">
    <property type="entry name" value="FAD/NAD(P)-binding domain"/>
    <property type="match status" value="2"/>
</dbReference>
<dbReference type="PANTHER" id="PTHR43004:SF19">
    <property type="entry name" value="BINDING MONOOXYGENASE, PUTATIVE (JCVI)-RELATED"/>
    <property type="match status" value="1"/>
</dbReference>
<proteinExistence type="predicted"/>
<dbReference type="Proteomes" id="UP000220797">
    <property type="component" value="Unassembled WGS sequence"/>
</dbReference>
<dbReference type="GeneID" id="39729461"/>
<dbReference type="InterPro" id="IPR036188">
    <property type="entry name" value="FAD/NAD-bd_sf"/>
</dbReference>
<evidence type="ECO:0000256" key="2">
    <source>
        <dbReference type="ARBA" id="ARBA00022630"/>
    </source>
</evidence>
<protein>
    <recommendedName>
        <fullName evidence="5">FAD-binding domain-containing protein</fullName>
    </recommendedName>
</protein>
<feature type="domain" description="FAD-binding" evidence="5">
    <location>
        <begin position="33"/>
        <end position="166"/>
    </location>
</feature>
<feature type="compositionally biased region" description="Low complexity" evidence="4">
    <location>
        <begin position="909"/>
        <end position="918"/>
    </location>
</feature>